<accession>A0A7S2W5L2</accession>
<gene>
    <name evidence="2" type="ORF">QSP1433_LOCUS2566</name>
</gene>
<keyword evidence="1" id="KW-0472">Membrane</keyword>
<dbReference type="AlphaFoldDB" id="A0A7S2W5L2"/>
<evidence type="ECO:0000256" key="1">
    <source>
        <dbReference type="SAM" id="Phobius"/>
    </source>
</evidence>
<feature type="transmembrane region" description="Helical" evidence="1">
    <location>
        <begin position="27"/>
        <end position="47"/>
    </location>
</feature>
<name>A0A7S2W5L2_9STRA</name>
<feature type="transmembrane region" description="Helical" evidence="1">
    <location>
        <begin position="53"/>
        <end position="73"/>
    </location>
</feature>
<keyword evidence="1" id="KW-1133">Transmembrane helix</keyword>
<protein>
    <submittedName>
        <fullName evidence="2">Uncharacterized protein</fullName>
    </submittedName>
</protein>
<keyword evidence="1" id="KW-0812">Transmembrane</keyword>
<reference evidence="2" key="1">
    <citation type="submission" date="2021-01" db="EMBL/GenBank/DDBJ databases">
        <authorList>
            <person name="Corre E."/>
            <person name="Pelletier E."/>
            <person name="Niang G."/>
            <person name="Scheremetjew M."/>
            <person name="Finn R."/>
            <person name="Kale V."/>
            <person name="Holt S."/>
            <person name="Cochrane G."/>
            <person name="Meng A."/>
            <person name="Brown T."/>
            <person name="Cohen L."/>
        </authorList>
    </citation>
    <scope>NUCLEOTIDE SEQUENCE</scope>
    <source>
        <strain evidence="2">NY070348D</strain>
    </source>
</reference>
<organism evidence="2">
    <name type="scientific">Mucochytrium quahogii</name>
    <dbReference type="NCBI Taxonomy" id="96639"/>
    <lineage>
        <taxon>Eukaryota</taxon>
        <taxon>Sar</taxon>
        <taxon>Stramenopiles</taxon>
        <taxon>Bigyra</taxon>
        <taxon>Labyrinthulomycetes</taxon>
        <taxon>Thraustochytrida</taxon>
        <taxon>Thraustochytriidae</taxon>
        <taxon>Mucochytrium</taxon>
    </lineage>
</organism>
<sequence length="116" mass="13083">MKNLESSMSDRHIVEEISSKRLALLKLLKYGQLLALGLILGGIIPFIDYLYGFLPYFAPILHINSNLIYVIGFKSMWEARRRRNGRTSTSVAIAPIHSEKHTSRECAKSSSFVASQ</sequence>
<dbReference type="EMBL" id="HBHK01004263">
    <property type="protein sequence ID" value="CAD9668734.1"/>
    <property type="molecule type" value="Transcribed_RNA"/>
</dbReference>
<evidence type="ECO:0000313" key="2">
    <source>
        <dbReference type="EMBL" id="CAD9668734.1"/>
    </source>
</evidence>
<proteinExistence type="predicted"/>